<organism evidence="1 2">
    <name type="scientific">Rubroshorea leprosula</name>
    <dbReference type="NCBI Taxonomy" id="152421"/>
    <lineage>
        <taxon>Eukaryota</taxon>
        <taxon>Viridiplantae</taxon>
        <taxon>Streptophyta</taxon>
        <taxon>Embryophyta</taxon>
        <taxon>Tracheophyta</taxon>
        <taxon>Spermatophyta</taxon>
        <taxon>Magnoliopsida</taxon>
        <taxon>eudicotyledons</taxon>
        <taxon>Gunneridae</taxon>
        <taxon>Pentapetalae</taxon>
        <taxon>rosids</taxon>
        <taxon>malvids</taxon>
        <taxon>Malvales</taxon>
        <taxon>Dipterocarpaceae</taxon>
        <taxon>Rubroshorea</taxon>
    </lineage>
</organism>
<keyword evidence="2" id="KW-1185">Reference proteome</keyword>
<comment type="caution">
    <text evidence="1">The sequence shown here is derived from an EMBL/GenBank/DDBJ whole genome shotgun (WGS) entry which is preliminary data.</text>
</comment>
<accession>A0AAV5MUD2</accession>
<reference evidence="1 2" key="1">
    <citation type="journal article" date="2021" name="Commun. Biol.">
        <title>The genome of Shorea leprosula (Dipterocarpaceae) highlights the ecological relevance of drought in aseasonal tropical rainforests.</title>
        <authorList>
            <person name="Ng K.K.S."/>
            <person name="Kobayashi M.J."/>
            <person name="Fawcett J.A."/>
            <person name="Hatakeyama M."/>
            <person name="Paape T."/>
            <person name="Ng C.H."/>
            <person name="Ang C.C."/>
            <person name="Tnah L.H."/>
            <person name="Lee C.T."/>
            <person name="Nishiyama T."/>
            <person name="Sese J."/>
            <person name="O'Brien M.J."/>
            <person name="Copetti D."/>
            <person name="Mohd Noor M.I."/>
            <person name="Ong R.C."/>
            <person name="Putra M."/>
            <person name="Sireger I.Z."/>
            <person name="Indrioko S."/>
            <person name="Kosugi Y."/>
            <person name="Izuno A."/>
            <person name="Isagi Y."/>
            <person name="Lee S.L."/>
            <person name="Shimizu K.K."/>
        </authorList>
    </citation>
    <scope>NUCLEOTIDE SEQUENCE [LARGE SCALE GENOMIC DNA]</scope>
    <source>
        <strain evidence="1">214</strain>
    </source>
</reference>
<protein>
    <submittedName>
        <fullName evidence="1">Uncharacterized protein</fullName>
    </submittedName>
</protein>
<name>A0AAV5MUD2_9ROSI</name>
<dbReference type="Proteomes" id="UP001054252">
    <property type="component" value="Unassembled WGS sequence"/>
</dbReference>
<gene>
    <name evidence="1" type="ORF">SLEP1_g59606</name>
</gene>
<sequence length="47" mass="5394">MDLWQRAQGLPDPTPSAALLLVSRDCCRLIGLSLRHARAWRNFFKGR</sequence>
<evidence type="ECO:0000313" key="1">
    <source>
        <dbReference type="EMBL" id="GKV53058.1"/>
    </source>
</evidence>
<evidence type="ECO:0000313" key="2">
    <source>
        <dbReference type="Proteomes" id="UP001054252"/>
    </source>
</evidence>
<dbReference type="AlphaFoldDB" id="A0AAV5MUD2"/>
<proteinExistence type="predicted"/>
<dbReference type="EMBL" id="BPVZ01001038">
    <property type="protein sequence ID" value="GKV53058.1"/>
    <property type="molecule type" value="Genomic_DNA"/>
</dbReference>